<dbReference type="Pfam" id="PF01070">
    <property type="entry name" value="FMN_dh"/>
    <property type="match status" value="1"/>
</dbReference>
<dbReference type="InterPro" id="IPR000262">
    <property type="entry name" value="FMN-dep_DH"/>
</dbReference>
<keyword evidence="5" id="KW-1185">Reference proteome</keyword>
<feature type="domain" description="FMN hydroxy acid dehydrogenase" evidence="3">
    <location>
        <begin position="20"/>
        <end position="120"/>
    </location>
</feature>
<dbReference type="Gene3D" id="3.20.20.70">
    <property type="entry name" value="Aldolase class I"/>
    <property type="match status" value="1"/>
</dbReference>
<proteinExistence type="predicted"/>
<evidence type="ECO:0000256" key="2">
    <source>
        <dbReference type="ARBA" id="ARBA00023002"/>
    </source>
</evidence>
<name>A0ABS4HFF3_9BACI</name>
<evidence type="ECO:0000313" key="5">
    <source>
        <dbReference type="Proteomes" id="UP001519328"/>
    </source>
</evidence>
<comment type="cofactor">
    <cofactor evidence="1">
        <name>FMN</name>
        <dbReference type="ChEBI" id="CHEBI:58210"/>
    </cofactor>
</comment>
<dbReference type="PROSITE" id="PS51349">
    <property type="entry name" value="FMN_HYDROXY_ACID_DH_2"/>
    <property type="match status" value="1"/>
</dbReference>
<accession>A0ABS4HFF3</accession>
<evidence type="ECO:0000259" key="3">
    <source>
        <dbReference type="PROSITE" id="PS51349"/>
    </source>
</evidence>
<dbReference type="InterPro" id="IPR037396">
    <property type="entry name" value="FMN_HAD"/>
</dbReference>
<dbReference type="InterPro" id="IPR013785">
    <property type="entry name" value="Aldolase_TIM"/>
</dbReference>
<dbReference type="PANTHER" id="PTHR10578">
    <property type="entry name" value="S -2-HYDROXY-ACID OXIDASE-RELATED"/>
    <property type="match status" value="1"/>
</dbReference>
<organism evidence="4 5">
    <name type="scientific">Virgibacillus litoralis</name>
    <dbReference type="NCBI Taxonomy" id="578221"/>
    <lineage>
        <taxon>Bacteria</taxon>
        <taxon>Bacillati</taxon>
        <taxon>Bacillota</taxon>
        <taxon>Bacilli</taxon>
        <taxon>Bacillales</taxon>
        <taxon>Bacillaceae</taxon>
        <taxon>Virgibacillus</taxon>
    </lineage>
</organism>
<evidence type="ECO:0000256" key="1">
    <source>
        <dbReference type="ARBA" id="ARBA00001917"/>
    </source>
</evidence>
<gene>
    <name evidence="4" type="ORF">J2Z82_002605</name>
</gene>
<dbReference type="EMBL" id="JAGGKK010000014">
    <property type="protein sequence ID" value="MBP1949665.1"/>
    <property type="molecule type" value="Genomic_DNA"/>
</dbReference>
<dbReference type="Proteomes" id="UP001519328">
    <property type="component" value="Unassembled WGS sequence"/>
</dbReference>
<protein>
    <submittedName>
        <fullName evidence="4">Isopentenyl diphosphate isomerase/L-lactate dehydrogenase-like FMN-dependent dehydrogenase</fullName>
    </submittedName>
</protein>
<keyword evidence="2" id="KW-0560">Oxidoreductase</keyword>
<dbReference type="SUPFAM" id="SSF51395">
    <property type="entry name" value="FMN-linked oxidoreductases"/>
    <property type="match status" value="1"/>
</dbReference>
<dbReference type="PANTHER" id="PTHR10578:SF143">
    <property type="entry name" value="FMN-DEPENDENT ALPHA-HYDROXY ACID DEHYDROGENASE PB1A11.03"/>
    <property type="match status" value="1"/>
</dbReference>
<comment type="caution">
    <text evidence="4">The sequence shown here is derived from an EMBL/GenBank/DDBJ whole genome shotgun (WGS) entry which is preliminary data.</text>
</comment>
<evidence type="ECO:0000313" key="4">
    <source>
        <dbReference type="EMBL" id="MBP1949665.1"/>
    </source>
</evidence>
<reference evidence="4 5" key="1">
    <citation type="submission" date="2021-03" db="EMBL/GenBank/DDBJ databases">
        <title>Genomic Encyclopedia of Type Strains, Phase IV (KMG-IV): sequencing the most valuable type-strain genomes for metagenomic binning, comparative biology and taxonomic classification.</title>
        <authorList>
            <person name="Goeker M."/>
        </authorList>
    </citation>
    <scope>NUCLEOTIDE SEQUENCE [LARGE SCALE GENOMIC DNA]</scope>
    <source>
        <strain evidence="4 5">DSM 21085</strain>
    </source>
</reference>
<sequence>MSNFGNQVQFNVYQTMTSPDSERLPVVYEDWEKKAREVLEDGPYYYVAGGAGGGKTMKSNLRAFDRWNIVPRMLRNVEDRDLSVNLFGHTYNFPLLHAPIGVQSIIHEEGDLGSAEPALR</sequence>